<accession>A0A136A0K1</accession>
<dbReference type="OrthoDB" id="6077837at2"/>
<reference evidence="2" key="1">
    <citation type="submission" date="2016-02" db="EMBL/GenBank/DDBJ databases">
        <authorList>
            <person name="Schultz-Johansen M."/>
            <person name="Glaring M.A."/>
            <person name="Bech P.K."/>
            <person name="Stougaard P."/>
        </authorList>
    </citation>
    <scope>NUCLEOTIDE SEQUENCE [LARGE SCALE GENOMIC DNA]</scope>
    <source>
        <strain evidence="2">S66</strain>
    </source>
</reference>
<evidence type="ECO:0000313" key="2">
    <source>
        <dbReference type="Proteomes" id="UP000070299"/>
    </source>
</evidence>
<protein>
    <submittedName>
        <fullName evidence="1">Uncharacterized protein</fullName>
    </submittedName>
</protein>
<dbReference type="Pfam" id="PF22098">
    <property type="entry name" value="DUF6942"/>
    <property type="match status" value="1"/>
</dbReference>
<name>A0A136A0K1_9ALTE</name>
<organism evidence="1 2">
    <name type="scientific">Paraglaciecola hydrolytica</name>
    <dbReference type="NCBI Taxonomy" id="1799789"/>
    <lineage>
        <taxon>Bacteria</taxon>
        <taxon>Pseudomonadati</taxon>
        <taxon>Pseudomonadota</taxon>
        <taxon>Gammaproteobacteria</taxon>
        <taxon>Alteromonadales</taxon>
        <taxon>Alteromonadaceae</taxon>
        <taxon>Paraglaciecola</taxon>
    </lineage>
</organism>
<dbReference type="RefSeq" id="WP_068375412.1">
    <property type="nucleotide sequence ID" value="NZ_LSNE01000005.1"/>
</dbReference>
<dbReference type="InterPro" id="IPR054222">
    <property type="entry name" value="DUF6942"/>
</dbReference>
<proteinExistence type="predicted"/>
<gene>
    <name evidence="1" type="ORF">AX660_11070</name>
</gene>
<sequence length="182" mass="20626">MSGFIGLGDKQAQIRVYMANRPSFVFVQAQDAVSALQLGEIAAVGQACGNGWRKVFNVYAKLLFALNDELPTSLYCREFASWQVYRDKRLLQADSNTALVFSGYQPTPAKHNNIHIVMGRTYASSLKLPTSMQWLDKEFAIDVDHQLIVCPYFDYRQLSNIKIIRLVDLLKQIYPSKLNPTS</sequence>
<dbReference type="STRING" id="1799789.AX660_11070"/>
<comment type="caution">
    <text evidence="1">The sequence shown here is derived from an EMBL/GenBank/DDBJ whole genome shotgun (WGS) entry which is preliminary data.</text>
</comment>
<dbReference type="AlphaFoldDB" id="A0A136A0K1"/>
<dbReference type="Proteomes" id="UP000070299">
    <property type="component" value="Unassembled WGS sequence"/>
</dbReference>
<dbReference type="EMBL" id="LSNE01000005">
    <property type="protein sequence ID" value="KXI28751.1"/>
    <property type="molecule type" value="Genomic_DNA"/>
</dbReference>
<keyword evidence="2" id="KW-1185">Reference proteome</keyword>
<evidence type="ECO:0000313" key="1">
    <source>
        <dbReference type="EMBL" id="KXI28751.1"/>
    </source>
</evidence>